<proteinExistence type="predicted"/>
<dbReference type="Proteomes" id="UP000823618">
    <property type="component" value="Unassembled WGS sequence"/>
</dbReference>
<reference evidence="1" key="1">
    <citation type="submission" date="2020-10" db="EMBL/GenBank/DDBJ databases">
        <authorList>
            <person name="Gilroy R."/>
        </authorList>
    </citation>
    <scope>NUCLEOTIDE SEQUENCE</scope>
    <source>
        <strain evidence="1">E3-2379</strain>
    </source>
</reference>
<name>A0A9D9I000_9FIRM</name>
<protein>
    <submittedName>
        <fullName evidence="1">Uncharacterized protein</fullName>
    </submittedName>
</protein>
<gene>
    <name evidence="1" type="ORF">IAC13_06235</name>
</gene>
<organism evidence="1 2">
    <name type="scientific">Candidatus Scybalomonas excrementavium</name>
    <dbReference type="NCBI Taxonomy" id="2840943"/>
    <lineage>
        <taxon>Bacteria</taxon>
        <taxon>Bacillati</taxon>
        <taxon>Bacillota</taxon>
        <taxon>Clostridia</taxon>
        <taxon>Lachnospirales</taxon>
        <taxon>Lachnospiraceae</taxon>
        <taxon>Lachnospiraceae incertae sedis</taxon>
        <taxon>Candidatus Scybalomonas</taxon>
    </lineage>
</organism>
<accession>A0A9D9I000</accession>
<sequence>MINRNEKKKKREEERKIMMVELNSIEMLGFVLYRKNVTAKRFLEVLDAIH</sequence>
<evidence type="ECO:0000313" key="1">
    <source>
        <dbReference type="EMBL" id="MBO8463514.1"/>
    </source>
</evidence>
<comment type="caution">
    <text evidence="1">The sequence shown here is derived from an EMBL/GenBank/DDBJ whole genome shotgun (WGS) entry which is preliminary data.</text>
</comment>
<evidence type="ECO:0000313" key="2">
    <source>
        <dbReference type="Proteomes" id="UP000823618"/>
    </source>
</evidence>
<reference evidence="1" key="2">
    <citation type="journal article" date="2021" name="PeerJ">
        <title>Extensive microbial diversity within the chicken gut microbiome revealed by metagenomics and culture.</title>
        <authorList>
            <person name="Gilroy R."/>
            <person name="Ravi A."/>
            <person name="Getino M."/>
            <person name="Pursley I."/>
            <person name="Horton D.L."/>
            <person name="Alikhan N.F."/>
            <person name="Baker D."/>
            <person name="Gharbi K."/>
            <person name="Hall N."/>
            <person name="Watson M."/>
            <person name="Adriaenssens E.M."/>
            <person name="Foster-Nyarko E."/>
            <person name="Jarju S."/>
            <person name="Secka A."/>
            <person name="Antonio M."/>
            <person name="Oren A."/>
            <person name="Chaudhuri R.R."/>
            <person name="La Ragione R."/>
            <person name="Hildebrand F."/>
            <person name="Pallen M.J."/>
        </authorList>
    </citation>
    <scope>NUCLEOTIDE SEQUENCE</scope>
    <source>
        <strain evidence="1">E3-2379</strain>
    </source>
</reference>
<dbReference type="EMBL" id="JADIML010000169">
    <property type="protein sequence ID" value="MBO8463514.1"/>
    <property type="molecule type" value="Genomic_DNA"/>
</dbReference>
<dbReference type="AlphaFoldDB" id="A0A9D9I000"/>